<reference evidence="1 2" key="1">
    <citation type="journal article" date="2018" name="PLoS Genet.">
        <title>Population sequencing reveals clonal diversity and ancestral inbreeding in the grapevine cultivar Chardonnay.</title>
        <authorList>
            <person name="Roach M.J."/>
            <person name="Johnson D.L."/>
            <person name="Bohlmann J."/>
            <person name="van Vuuren H.J."/>
            <person name="Jones S.J."/>
            <person name="Pretorius I.S."/>
            <person name="Schmidt S.A."/>
            <person name="Borneman A.R."/>
        </authorList>
    </citation>
    <scope>NUCLEOTIDE SEQUENCE [LARGE SCALE GENOMIC DNA]</scope>
    <source>
        <strain evidence="2">cv. Chardonnay</strain>
        <tissue evidence="1">Leaf</tissue>
    </source>
</reference>
<dbReference type="SUPFAM" id="SSF53098">
    <property type="entry name" value="Ribonuclease H-like"/>
    <property type="match status" value="1"/>
</dbReference>
<dbReference type="InterPro" id="IPR012337">
    <property type="entry name" value="RNaseH-like_sf"/>
</dbReference>
<name>A0A438GGW9_VITVI</name>
<dbReference type="Proteomes" id="UP000288805">
    <property type="component" value="Unassembled WGS sequence"/>
</dbReference>
<proteinExistence type="predicted"/>
<dbReference type="PANTHER" id="PTHR48475">
    <property type="entry name" value="RIBONUCLEASE H"/>
    <property type="match status" value="1"/>
</dbReference>
<evidence type="ECO:0000313" key="1">
    <source>
        <dbReference type="EMBL" id="RVW71444.1"/>
    </source>
</evidence>
<dbReference type="PANTHER" id="PTHR48475:SF1">
    <property type="entry name" value="RNASE H TYPE-1 DOMAIN-CONTAINING PROTEIN"/>
    <property type="match status" value="1"/>
</dbReference>
<evidence type="ECO:0000313" key="2">
    <source>
        <dbReference type="Proteomes" id="UP000288805"/>
    </source>
</evidence>
<dbReference type="EMBL" id="QGNW01000437">
    <property type="protein sequence ID" value="RVW71444.1"/>
    <property type="molecule type" value="Genomic_DNA"/>
</dbReference>
<accession>A0A438GGW9</accession>
<comment type="caution">
    <text evidence="1">The sequence shown here is derived from an EMBL/GenBank/DDBJ whole genome shotgun (WGS) entry which is preliminary data.</text>
</comment>
<dbReference type="GO" id="GO:0003676">
    <property type="term" value="F:nucleic acid binding"/>
    <property type="evidence" value="ECO:0007669"/>
    <property type="project" value="InterPro"/>
</dbReference>
<protein>
    <submittedName>
        <fullName evidence="1">Uncharacterized protein</fullName>
    </submittedName>
</protein>
<sequence length="55" mass="6229">MVESSQDWSEKLPFALWAYHTSFRTSTGATPYSLVYGMEVVLPVKIENGFIEDSL</sequence>
<gene>
    <name evidence="1" type="ORF">CK203_057565</name>
</gene>
<dbReference type="AlphaFoldDB" id="A0A438GGW9"/>
<dbReference type="InterPro" id="IPR036397">
    <property type="entry name" value="RNaseH_sf"/>
</dbReference>
<dbReference type="Gene3D" id="3.30.420.10">
    <property type="entry name" value="Ribonuclease H-like superfamily/Ribonuclease H"/>
    <property type="match status" value="1"/>
</dbReference>
<organism evidence="1 2">
    <name type="scientific">Vitis vinifera</name>
    <name type="common">Grape</name>
    <dbReference type="NCBI Taxonomy" id="29760"/>
    <lineage>
        <taxon>Eukaryota</taxon>
        <taxon>Viridiplantae</taxon>
        <taxon>Streptophyta</taxon>
        <taxon>Embryophyta</taxon>
        <taxon>Tracheophyta</taxon>
        <taxon>Spermatophyta</taxon>
        <taxon>Magnoliopsida</taxon>
        <taxon>eudicotyledons</taxon>
        <taxon>Gunneridae</taxon>
        <taxon>Pentapetalae</taxon>
        <taxon>rosids</taxon>
        <taxon>Vitales</taxon>
        <taxon>Vitaceae</taxon>
        <taxon>Viteae</taxon>
        <taxon>Vitis</taxon>
    </lineage>
</organism>